<organism evidence="6 7">
    <name type="scientific">Janibacter indicus</name>
    <dbReference type="NCBI Taxonomy" id="857417"/>
    <lineage>
        <taxon>Bacteria</taxon>
        <taxon>Bacillati</taxon>
        <taxon>Actinomycetota</taxon>
        <taxon>Actinomycetes</taxon>
        <taxon>Micrococcales</taxon>
        <taxon>Intrasporangiaceae</taxon>
        <taxon>Janibacter</taxon>
    </lineage>
</organism>
<name>A0A1L3MJI3_9MICO</name>
<feature type="domain" description="ABC transporter" evidence="5">
    <location>
        <begin position="15"/>
        <end position="245"/>
    </location>
</feature>
<dbReference type="Gene3D" id="3.40.50.300">
    <property type="entry name" value="P-loop containing nucleotide triphosphate hydrolases"/>
    <property type="match status" value="1"/>
</dbReference>
<dbReference type="InterPro" id="IPR003593">
    <property type="entry name" value="AAA+_ATPase"/>
</dbReference>
<reference evidence="6 7" key="1">
    <citation type="submission" date="2015-11" db="EMBL/GenBank/DDBJ databases">
        <authorList>
            <person name="Zhang Y."/>
            <person name="Guo Z."/>
        </authorList>
    </citation>
    <scope>NUCLEOTIDE SEQUENCE [LARGE SCALE GENOMIC DNA]</scope>
    <source>
        <strain evidence="6 7">YFY001</strain>
    </source>
</reference>
<dbReference type="PANTHER" id="PTHR43335">
    <property type="entry name" value="ABC TRANSPORTER, ATP-BINDING PROTEIN"/>
    <property type="match status" value="1"/>
</dbReference>
<dbReference type="AlphaFoldDB" id="A0A1L3MJI3"/>
<evidence type="ECO:0000259" key="5">
    <source>
        <dbReference type="PROSITE" id="PS50893"/>
    </source>
</evidence>
<gene>
    <name evidence="6" type="ORF">ASJ30_13705</name>
</gene>
<dbReference type="KEGG" id="jte:ASJ30_13705"/>
<dbReference type="InterPro" id="IPR017871">
    <property type="entry name" value="ABC_transporter-like_CS"/>
</dbReference>
<keyword evidence="3" id="KW-0547">Nucleotide-binding</keyword>
<dbReference type="InterPro" id="IPR003439">
    <property type="entry name" value="ABC_transporter-like_ATP-bd"/>
</dbReference>
<keyword evidence="4" id="KW-0067">ATP-binding</keyword>
<dbReference type="Proteomes" id="UP000182938">
    <property type="component" value="Chromosome"/>
</dbReference>
<comment type="similarity">
    <text evidence="1">Belongs to the ABC transporter superfamily.</text>
</comment>
<dbReference type="PROSITE" id="PS00211">
    <property type="entry name" value="ABC_TRANSPORTER_1"/>
    <property type="match status" value="1"/>
</dbReference>
<evidence type="ECO:0000256" key="2">
    <source>
        <dbReference type="ARBA" id="ARBA00022448"/>
    </source>
</evidence>
<evidence type="ECO:0000313" key="6">
    <source>
        <dbReference type="EMBL" id="APH02456.1"/>
    </source>
</evidence>
<dbReference type="SMART" id="SM00382">
    <property type="entry name" value="AAA"/>
    <property type="match status" value="1"/>
</dbReference>
<dbReference type="GO" id="GO:0005524">
    <property type="term" value="F:ATP binding"/>
    <property type="evidence" value="ECO:0007669"/>
    <property type="project" value="UniProtKB-KW"/>
</dbReference>
<dbReference type="SUPFAM" id="SSF52540">
    <property type="entry name" value="P-loop containing nucleoside triphosphate hydrolases"/>
    <property type="match status" value="1"/>
</dbReference>
<proteinExistence type="inferred from homology"/>
<dbReference type="InterPro" id="IPR027417">
    <property type="entry name" value="P-loop_NTPase"/>
</dbReference>
<sequence>MELQVLTTRSPDLHVSLRDVEVAYRGKQVVQPTTLSLPLGITAFMGNNGEGKSSLIRVLAGVQPPSRGFLLRGGQDAHASGAARRQHHRVTGWLPQEAGLPRNVTVRELVDYAAWHKQVARRERRTASSVAIEQVDLVEQNDSRVGALSGGQRRRVALAAAIVGAPDLLLLDEPTTGLDPTQRDQLHGVLRSLPASRVVVATHLVEDVLAVADHVLFIRGGVVQAPIPMSELVPAGTDLETASRALRLGLAG</sequence>
<accession>A0A1L3MJI3</accession>
<dbReference type="PANTHER" id="PTHR43335:SF2">
    <property type="entry name" value="ABC TRANSPORTER, ATP-BINDING PROTEIN"/>
    <property type="match status" value="1"/>
</dbReference>
<evidence type="ECO:0000256" key="4">
    <source>
        <dbReference type="ARBA" id="ARBA00022840"/>
    </source>
</evidence>
<keyword evidence="2" id="KW-0813">Transport</keyword>
<evidence type="ECO:0000313" key="7">
    <source>
        <dbReference type="Proteomes" id="UP000182938"/>
    </source>
</evidence>
<dbReference type="GO" id="GO:0016887">
    <property type="term" value="F:ATP hydrolysis activity"/>
    <property type="evidence" value="ECO:0007669"/>
    <property type="project" value="InterPro"/>
</dbReference>
<evidence type="ECO:0000256" key="1">
    <source>
        <dbReference type="ARBA" id="ARBA00005417"/>
    </source>
</evidence>
<keyword evidence="7" id="KW-1185">Reference proteome</keyword>
<dbReference type="Pfam" id="PF00005">
    <property type="entry name" value="ABC_tran"/>
    <property type="match status" value="1"/>
</dbReference>
<evidence type="ECO:0000256" key="3">
    <source>
        <dbReference type="ARBA" id="ARBA00022741"/>
    </source>
</evidence>
<dbReference type="EMBL" id="CP013290">
    <property type="protein sequence ID" value="APH02456.1"/>
    <property type="molecule type" value="Genomic_DNA"/>
</dbReference>
<dbReference type="PROSITE" id="PS50893">
    <property type="entry name" value="ABC_TRANSPORTER_2"/>
    <property type="match status" value="1"/>
</dbReference>
<protein>
    <recommendedName>
        <fullName evidence="5">ABC transporter domain-containing protein</fullName>
    </recommendedName>
</protein>